<dbReference type="Gene3D" id="3.90.79.10">
    <property type="entry name" value="Nucleoside Triphosphate Pyrophosphohydrolase"/>
    <property type="match status" value="1"/>
</dbReference>
<dbReference type="GO" id="GO:0006203">
    <property type="term" value="P:dGTP catabolic process"/>
    <property type="evidence" value="ECO:0007669"/>
    <property type="project" value="TreeGrafter"/>
</dbReference>
<name>A0A6A6ULA8_9PEZI</name>
<reference evidence="4" key="1">
    <citation type="journal article" date="2020" name="Stud. Mycol.">
        <title>101 Dothideomycetes genomes: a test case for predicting lifestyles and emergence of pathogens.</title>
        <authorList>
            <person name="Haridas S."/>
            <person name="Albert R."/>
            <person name="Binder M."/>
            <person name="Bloem J."/>
            <person name="Labutti K."/>
            <person name="Salamov A."/>
            <person name="Andreopoulos B."/>
            <person name="Baker S."/>
            <person name="Barry K."/>
            <person name="Bills G."/>
            <person name="Bluhm B."/>
            <person name="Cannon C."/>
            <person name="Castanera R."/>
            <person name="Culley D."/>
            <person name="Daum C."/>
            <person name="Ezra D."/>
            <person name="Gonzalez J."/>
            <person name="Henrissat B."/>
            <person name="Kuo A."/>
            <person name="Liang C."/>
            <person name="Lipzen A."/>
            <person name="Lutzoni F."/>
            <person name="Magnuson J."/>
            <person name="Mondo S."/>
            <person name="Nolan M."/>
            <person name="Ohm R."/>
            <person name="Pangilinan J."/>
            <person name="Park H.-J."/>
            <person name="Ramirez L."/>
            <person name="Alfaro M."/>
            <person name="Sun H."/>
            <person name="Tritt A."/>
            <person name="Yoshinaga Y."/>
            <person name="Zwiers L.-H."/>
            <person name="Turgeon B."/>
            <person name="Goodwin S."/>
            <person name="Spatafora J."/>
            <person name="Crous P."/>
            <person name="Grigoriev I."/>
        </authorList>
    </citation>
    <scope>NUCLEOTIDE SEQUENCE</scope>
    <source>
        <strain evidence="4">CBS 115976</strain>
    </source>
</reference>
<feature type="domain" description="Nudix hydrolase" evidence="3">
    <location>
        <begin position="7"/>
        <end position="140"/>
    </location>
</feature>
<dbReference type="InterPro" id="IPR020084">
    <property type="entry name" value="NUDIX_hydrolase_CS"/>
</dbReference>
<dbReference type="InterPro" id="IPR015797">
    <property type="entry name" value="NUDIX_hydrolase-like_dom_sf"/>
</dbReference>
<dbReference type="PROSITE" id="PS00893">
    <property type="entry name" value="NUDIX_BOX"/>
    <property type="match status" value="1"/>
</dbReference>
<dbReference type="PRINTS" id="PR00502">
    <property type="entry name" value="NUDIXFAMILY"/>
</dbReference>
<comment type="similarity">
    <text evidence="2">Belongs to the Nudix hydrolase family.</text>
</comment>
<dbReference type="GO" id="GO:0035539">
    <property type="term" value="F:8-oxo-7,8-dihydrodeoxyguanosine triphosphate pyrophosphatase activity"/>
    <property type="evidence" value="ECO:0007669"/>
    <property type="project" value="TreeGrafter"/>
</dbReference>
<evidence type="ECO:0000259" key="3">
    <source>
        <dbReference type="PROSITE" id="PS51462"/>
    </source>
</evidence>
<proteinExistence type="inferred from homology"/>
<dbReference type="InterPro" id="IPR020476">
    <property type="entry name" value="Nudix_hydrolase"/>
</dbReference>
<dbReference type="InterPro" id="IPR000086">
    <property type="entry name" value="NUDIX_hydrolase_dom"/>
</dbReference>
<keyword evidence="5" id="KW-1185">Reference proteome</keyword>
<evidence type="ECO:0000313" key="4">
    <source>
        <dbReference type="EMBL" id="KAF2672233.1"/>
    </source>
</evidence>
<evidence type="ECO:0000313" key="5">
    <source>
        <dbReference type="Proteomes" id="UP000799302"/>
    </source>
</evidence>
<organism evidence="4 5">
    <name type="scientific">Microthyrium microscopicum</name>
    <dbReference type="NCBI Taxonomy" id="703497"/>
    <lineage>
        <taxon>Eukaryota</taxon>
        <taxon>Fungi</taxon>
        <taxon>Dikarya</taxon>
        <taxon>Ascomycota</taxon>
        <taxon>Pezizomycotina</taxon>
        <taxon>Dothideomycetes</taxon>
        <taxon>Dothideomycetes incertae sedis</taxon>
        <taxon>Microthyriales</taxon>
        <taxon>Microthyriaceae</taxon>
        <taxon>Microthyrium</taxon>
    </lineage>
</organism>
<dbReference type="GO" id="GO:0005829">
    <property type="term" value="C:cytosol"/>
    <property type="evidence" value="ECO:0007669"/>
    <property type="project" value="TreeGrafter"/>
</dbReference>
<dbReference type="AlphaFoldDB" id="A0A6A6ULA8"/>
<gene>
    <name evidence="4" type="ORF">BT63DRAFT_452737</name>
</gene>
<dbReference type="PANTHER" id="PTHR16099:SF5">
    <property type="entry name" value="NUCLEOTIDE TRIPHOSPHATE DIPHOSPHATASE NUDT15"/>
    <property type="match status" value="1"/>
</dbReference>
<protein>
    <submittedName>
        <fullName evidence="4">Nudix hydrolase 1</fullName>
    </submittedName>
</protein>
<dbReference type="PANTHER" id="PTHR16099">
    <property type="entry name" value="8-OXO-DGTP DIPHOSPHATES NUDT15"/>
    <property type="match status" value="1"/>
</dbReference>
<evidence type="ECO:0000256" key="1">
    <source>
        <dbReference type="ARBA" id="ARBA00022801"/>
    </source>
</evidence>
<dbReference type="PROSITE" id="PS51462">
    <property type="entry name" value="NUDIX"/>
    <property type="match status" value="1"/>
</dbReference>
<dbReference type="Pfam" id="PF00293">
    <property type="entry name" value="NUDIX"/>
    <property type="match status" value="1"/>
</dbReference>
<dbReference type="OrthoDB" id="447842at2759"/>
<dbReference type="SUPFAM" id="SSF55811">
    <property type="entry name" value="Nudix"/>
    <property type="match status" value="1"/>
</dbReference>
<dbReference type="CDD" id="cd04678">
    <property type="entry name" value="NUDIX_MTH2_Nudt15"/>
    <property type="match status" value="1"/>
</dbReference>
<sequence>MAEKIPIPRVGIGLFCFRKNGTFLAGRRKGSLGAGTYALPGGHLEFGESFEDCVTRELAEETGLQVTDLAFLTTINTVFEDAKKHYVTTLMGGYVIDEAAEPKVMEPEKCYGWEWVTWEDLKSSPKLQPVFKPLTSLVEQRPGFDPLVVLKASR</sequence>
<dbReference type="Proteomes" id="UP000799302">
    <property type="component" value="Unassembled WGS sequence"/>
</dbReference>
<dbReference type="EMBL" id="MU004232">
    <property type="protein sequence ID" value="KAF2672233.1"/>
    <property type="molecule type" value="Genomic_DNA"/>
</dbReference>
<dbReference type="FunFam" id="3.90.79.10:FF:000060">
    <property type="entry name" value="Nudix hydrolase 1"/>
    <property type="match status" value="1"/>
</dbReference>
<keyword evidence="1 2" id="KW-0378">Hydrolase</keyword>
<accession>A0A6A6ULA8</accession>
<evidence type="ECO:0000256" key="2">
    <source>
        <dbReference type="RuleBase" id="RU003476"/>
    </source>
</evidence>